<protein>
    <submittedName>
        <fullName evidence="1">Uncharacterized protein</fullName>
    </submittedName>
</protein>
<dbReference type="EMBL" id="AZDV01000026">
    <property type="protein sequence ID" value="KRK94221.1"/>
    <property type="molecule type" value="Genomic_DNA"/>
</dbReference>
<reference evidence="1 2" key="1">
    <citation type="journal article" date="2015" name="Genome Announc.">
        <title>Expanding the biotechnology potential of lactobacilli through comparative genomics of 213 strains and associated genera.</title>
        <authorList>
            <person name="Sun Z."/>
            <person name="Harris H.M."/>
            <person name="McCann A."/>
            <person name="Guo C."/>
            <person name="Argimon S."/>
            <person name="Zhang W."/>
            <person name="Yang X."/>
            <person name="Jeffery I.B."/>
            <person name="Cooney J.C."/>
            <person name="Kagawa T.F."/>
            <person name="Liu W."/>
            <person name="Song Y."/>
            <person name="Salvetti E."/>
            <person name="Wrobel A."/>
            <person name="Rasinkangas P."/>
            <person name="Parkhill J."/>
            <person name="Rea M.C."/>
            <person name="O'Sullivan O."/>
            <person name="Ritari J."/>
            <person name="Douillard F.P."/>
            <person name="Paul Ross R."/>
            <person name="Yang R."/>
            <person name="Briner A.E."/>
            <person name="Felis G.E."/>
            <person name="de Vos W.M."/>
            <person name="Barrangou R."/>
            <person name="Klaenhammer T.R."/>
            <person name="Caufield P.W."/>
            <person name="Cui Y."/>
            <person name="Zhang H."/>
            <person name="O'Toole P.W."/>
        </authorList>
    </citation>
    <scope>NUCLEOTIDE SEQUENCE [LARGE SCALE GENOMIC DNA]</scope>
    <source>
        <strain evidence="1 2">DSM 19394</strain>
    </source>
</reference>
<evidence type="ECO:0000313" key="1">
    <source>
        <dbReference type="EMBL" id="KRK94221.1"/>
    </source>
</evidence>
<keyword evidence="2" id="KW-1185">Reference proteome</keyword>
<name>A0A0R1LEW2_9LACO</name>
<dbReference type="AlphaFoldDB" id="A0A0R1LEW2"/>
<evidence type="ECO:0000313" key="2">
    <source>
        <dbReference type="Proteomes" id="UP000051955"/>
    </source>
</evidence>
<dbReference type="Proteomes" id="UP000051955">
    <property type="component" value="Unassembled WGS sequence"/>
</dbReference>
<proteinExistence type="predicted"/>
<sequence length="77" mass="8480">MALDAKREQLNHESYMIASAIKTAAAVGKSEATVRVHNEISEESIKNLSRYGILIANTVMDANSFKYTFTIVDASDK</sequence>
<accession>A0A0R1LEW2</accession>
<gene>
    <name evidence="1" type="ORF">FD25_GL000172</name>
</gene>
<comment type="caution">
    <text evidence="1">The sequence shown here is derived from an EMBL/GenBank/DDBJ whole genome shotgun (WGS) entry which is preliminary data.</text>
</comment>
<dbReference type="PATRIC" id="fig|1423715.3.peg.180"/>
<organism evidence="1 2">
    <name type="scientific">Levilactobacillus acidifarinae DSM 19394 = JCM 15949</name>
    <dbReference type="NCBI Taxonomy" id="1423715"/>
    <lineage>
        <taxon>Bacteria</taxon>
        <taxon>Bacillati</taxon>
        <taxon>Bacillota</taxon>
        <taxon>Bacilli</taxon>
        <taxon>Lactobacillales</taxon>
        <taxon>Lactobacillaceae</taxon>
        <taxon>Levilactobacillus</taxon>
    </lineage>
</organism>